<dbReference type="InterPro" id="IPR012999">
    <property type="entry name" value="Pyr_OxRdtase_I_AS"/>
</dbReference>
<keyword evidence="7 8" id="KW-0676">Redox-active center</keyword>
<dbReference type="NCBIfam" id="NF004776">
    <property type="entry name" value="PRK06116.1"/>
    <property type="match status" value="1"/>
</dbReference>
<evidence type="ECO:0000313" key="11">
    <source>
        <dbReference type="EMBL" id="MCF3947635.1"/>
    </source>
</evidence>
<reference evidence="11 12" key="1">
    <citation type="submission" date="2022-01" db="EMBL/GenBank/DDBJ databases">
        <authorList>
            <person name="Won M."/>
            <person name="Kim S.-J."/>
            <person name="Kwon S.-W."/>
        </authorList>
    </citation>
    <scope>NUCLEOTIDE SEQUENCE [LARGE SCALE GENOMIC DNA]</scope>
    <source>
        <strain evidence="11 12">KCTC 23505</strain>
    </source>
</reference>
<keyword evidence="5 8" id="KW-0560">Oxidoreductase</keyword>
<evidence type="ECO:0000259" key="9">
    <source>
        <dbReference type="Pfam" id="PF02852"/>
    </source>
</evidence>
<evidence type="ECO:0000256" key="8">
    <source>
        <dbReference type="RuleBase" id="RU003691"/>
    </source>
</evidence>
<dbReference type="EC" id="1.8.1.7" evidence="11"/>
<feature type="domain" description="FAD/NAD(P)-binding" evidence="10">
    <location>
        <begin position="5"/>
        <end position="316"/>
    </location>
</feature>
<evidence type="ECO:0000256" key="5">
    <source>
        <dbReference type="ARBA" id="ARBA00023002"/>
    </source>
</evidence>
<accession>A0ABS9E0T1</accession>
<dbReference type="GO" id="GO:0004362">
    <property type="term" value="F:glutathione-disulfide reductase (NADPH) activity"/>
    <property type="evidence" value="ECO:0007669"/>
    <property type="project" value="UniProtKB-EC"/>
</dbReference>
<dbReference type="InterPro" id="IPR036188">
    <property type="entry name" value="FAD/NAD-bd_sf"/>
</dbReference>
<organism evidence="11 12">
    <name type="scientific">Acidiphilium iwatense</name>
    <dbReference type="NCBI Taxonomy" id="768198"/>
    <lineage>
        <taxon>Bacteria</taxon>
        <taxon>Pseudomonadati</taxon>
        <taxon>Pseudomonadota</taxon>
        <taxon>Alphaproteobacteria</taxon>
        <taxon>Acetobacterales</taxon>
        <taxon>Acidocellaceae</taxon>
        <taxon>Acidiphilium</taxon>
    </lineage>
</organism>
<evidence type="ECO:0000313" key="12">
    <source>
        <dbReference type="Proteomes" id="UP001521209"/>
    </source>
</evidence>
<keyword evidence="4 8" id="KW-0274">FAD</keyword>
<dbReference type="InterPro" id="IPR046952">
    <property type="entry name" value="GSHR/TRXR-like"/>
</dbReference>
<evidence type="ECO:0000256" key="1">
    <source>
        <dbReference type="ARBA" id="ARBA00001974"/>
    </source>
</evidence>
<comment type="cofactor">
    <cofactor evidence="1">
        <name>FAD</name>
        <dbReference type="ChEBI" id="CHEBI:57692"/>
    </cofactor>
</comment>
<dbReference type="EMBL" id="JAKGBZ010000027">
    <property type="protein sequence ID" value="MCF3947635.1"/>
    <property type="molecule type" value="Genomic_DNA"/>
</dbReference>
<keyword evidence="6" id="KW-1015">Disulfide bond</keyword>
<dbReference type="RefSeq" id="WP_235704887.1">
    <property type="nucleotide sequence ID" value="NZ_JAKGBZ010000027.1"/>
</dbReference>
<dbReference type="InterPro" id="IPR016156">
    <property type="entry name" value="FAD/NAD-linked_Rdtase_dimer_sf"/>
</dbReference>
<dbReference type="Gene3D" id="3.30.390.30">
    <property type="match status" value="1"/>
</dbReference>
<comment type="caution">
    <text evidence="11">The sequence shown here is derived from an EMBL/GenBank/DDBJ whole genome shotgun (WGS) entry which is preliminary data.</text>
</comment>
<dbReference type="PRINTS" id="PR00368">
    <property type="entry name" value="FADPNR"/>
</dbReference>
<keyword evidence="12" id="KW-1185">Reference proteome</keyword>
<dbReference type="SUPFAM" id="SSF55424">
    <property type="entry name" value="FAD/NAD-linked reductases, dimerisation (C-terminal) domain"/>
    <property type="match status" value="1"/>
</dbReference>
<feature type="domain" description="Pyridine nucleotide-disulphide oxidoreductase dimerisation" evidence="9">
    <location>
        <begin position="336"/>
        <end position="441"/>
    </location>
</feature>
<evidence type="ECO:0000256" key="4">
    <source>
        <dbReference type="ARBA" id="ARBA00022827"/>
    </source>
</evidence>
<evidence type="ECO:0000256" key="7">
    <source>
        <dbReference type="ARBA" id="ARBA00023284"/>
    </source>
</evidence>
<keyword evidence="3 8" id="KW-0285">Flavoprotein</keyword>
<gene>
    <name evidence="11" type="primary">gorA</name>
    <name evidence="11" type="ORF">L2A60_13205</name>
</gene>
<dbReference type="Proteomes" id="UP001521209">
    <property type="component" value="Unassembled WGS sequence"/>
</dbReference>
<evidence type="ECO:0000256" key="3">
    <source>
        <dbReference type="ARBA" id="ARBA00022630"/>
    </source>
</evidence>
<evidence type="ECO:0000259" key="10">
    <source>
        <dbReference type="Pfam" id="PF07992"/>
    </source>
</evidence>
<dbReference type="PRINTS" id="PR00411">
    <property type="entry name" value="PNDRDTASEI"/>
</dbReference>
<dbReference type="Pfam" id="PF02852">
    <property type="entry name" value="Pyr_redox_dim"/>
    <property type="match status" value="1"/>
</dbReference>
<dbReference type="PANTHER" id="PTHR42737:SF2">
    <property type="entry name" value="GLUTATHIONE REDUCTASE"/>
    <property type="match status" value="1"/>
</dbReference>
<protein>
    <submittedName>
        <fullName evidence="11">Glutathione-disulfide reductase</fullName>
        <ecNumber evidence="11">1.8.1.7</ecNumber>
    </submittedName>
</protein>
<sequence>MSYDFDLFVIGGGSAGVRLARIAAGHGARVGIAEERFWGGTCVNVGCVPKKLMVMAAEYGFAAEYAAGFGWNIIRGAHDWPRFIAAKDREIERLNGVYTGLLDRAGAQIFNARARFLDSHTIMVGEETKTAERIAIATGGHPIRPDIPGADLAIVSDDAFHLPERPERVVLIGGGYIAVEFAGIFAGMGAHVDLVYRQPLPLRGFDADLRAAVAEALEASGVHLHPGHSPLHIDAHDAAKRLVTSHGDAIEGDCVFLATGRKPNTAGLGLEHAGVEVAPSGAIPIDEGFCTSSPHIFAIGDVTDRLNLTPVATAEGHTLADSLFGGKSRGVSLKNVPSAVFSIPPLATVGITEDEAPRGARIFLTRFTPMRHALTGRPRRSMMKLVVDGASDRVIGAHMLGEDAPEIIQGLAVAITAGATKADFDRTIGIHPTAAEEFVTLRGETRRIGAADAKAAE</sequence>
<comment type="similarity">
    <text evidence="2 8">Belongs to the class-I pyridine nucleotide-disulfide oxidoreductase family.</text>
</comment>
<evidence type="ECO:0000256" key="6">
    <source>
        <dbReference type="ARBA" id="ARBA00023157"/>
    </source>
</evidence>
<dbReference type="PROSITE" id="PS00076">
    <property type="entry name" value="PYRIDINE_REDOX_1"/>
    <property type="match status" value="1"/>
</dbReference>
<evidence type="ECO:0000256" key="2">
    <source>
        <dbReference type="ARBA" id="ARBA00007532"/>
    </source>
</evidence>
<dbReference type="InterPro" id="IPR001100">
    <property type="entry name" value="Pyr_nuc-diS_OxRdtase"/>
</dbReference>
<dbReference type="PANTHER" id="PTHR42737">
    <property type="entry name" value="GLUTATHIONE REDUCTASE"/>
    <property type="match status" value="1"/>
</dbReference>
<dbReference type="PIRSF" id="PIRSF000350">
    <property type="entry name" value="Mercury_reductase_MerA"/>
    <property type="match status" value="1"/>
</dbReference>
<proteinExistence type="inferred from homology"/>
<name>A0ABS9E0T1_9PROT</name>
<dbReference type="InterPro" id="IPR004099">
    <property type="entry name" value="Pyr_nucl-diS_OxRdtase_dimer"/>
</dbReference>
<dbReference type="Gene3D" id="3.50.50.60">
    <property type="entry name" value="FAD/NAD(P)-binding domain"/>
    <property type="match status" value="2"/>
</dbReference>
<dbReference type="SUPFAM" id="SSF51905">
    <property type="entry name" value="FAD/NAD(P)-binding domain"/>
    <property type="match status" value="1"/>
</dbReference>
<dbReference type="Pfam" id="PF07992">
    <property type="entry name" value="Pyr_redox_2"/>
    <property type="match status" value="1"/>
</dbReference>
<dbReference type="InterPro" id="IPR023753">
    <property type="entry name" value="FAD/NAD-binding_dom"/>
</dbReference>